<dbReference type="STRING" id="1169540.A0A0G4G103"/>
<dbReference type="HAMAP" id="MF_00323">
    <property type="entry name" value="Ferrochelatase"/>
    <property type="match status" value="1"/>
</dbReference>
<evidence type="ECO:0000256" key="6">
    <source>
        <dbReference type="ARBA" id="ARBA00023133"/>
    </source>
</evidence>
<keyword evidence="7 9" id="KW-0456">Lyase</keyword>
<dbReference type="FunCoup" id="A0A0G4G103">
    <property type="interactions" value="265"/>
</dbReference>
<comment type="catalytic activity">
    <reaction evidence="9">
        <text>heme b + 2 H(+) = protoporphyrin IX + Fe(2+)</text>
        <dbReference type="Rhea" id="RHEA:22584"/>
        <dbReference type="ChEBI" id="CHEBI:15378"/>
        <dbReference type="ChEBI" id="CHEBI:29033"/>
        <dbReference type="ChEBI" id="CHEBI:57306"/>
        <dbReference type="ChEBI" id="CHEBI:60344"/>
        <dbReference type="EC" id="4.98.1.1"/>
    </reaction>
</comment>
<dbReference type="SUPFAM" id="SSF53800">
    <property type="entry name" value="Chelatase"/>
    <property type="match status" value="1"/>
</dbReference>
<evidence type="ECO:0000256" key="5">
    <source>
        <dbReference type="ARBA" id="ARBA00023004"/>
    </source>
</evidence>
<dbReference type="PANTHER" id="PTHR11108">
    <property type="entry name" value="FERROCHELATASE"/>
    <property type="match status" value="1"/>
</dbReference>
<gene>
    <name evidence="10" type="ORF">Vbra_16645</name>
</gene>
<evidence type="ECO:0000256" key="4">
    <source>
        <dbReference type="ARBA" id="ARBA00022723"/>
    </source>
</evidence>
<dbReference type="PANTHER" id="PTHR11108:SF1">
    <property type="entry name" value="FERROCHELATASE, MITOCHONDRIAL"/>
    <property type="match status" value="1"/>
</dbReference>
<dbReference type="EC" id="4.98.1.1" evidence="9"/>
<dbReference type="GO" id="GO:0005743">
    <property type="term" value="C:mitochondrial inner membrane"/>
    <property type="evidence" value="ECO:0007669"/>
    <property type="project" value="UniProtKB-SubCell"/>
</dbReference>
<comment type="subcellular location">
    <subcellularLocation>
        <location evidence="9">Mitochondrion inner membrane</location>
    </subcellularLocation>
</comment>
<protein>
    <recommendedName>
        <fullName evidence="9">Ferrochelatase</fullName>
        <ecNumber evidence="9">4.98.1.1</ecNumber>
    </recommendedName>
</protein>
<evidence type="ECO:0000256" key="1">
    <source>
        <dbReference type="ARBA" id="ARBA00004943"/>
    </source>
</evidence>
<dbReference type="NCBIfam" id="TIGR00109">
    <property type="entry name" value="hemH"/>
    <property type="match status" value="1"/>
</dbReference>
<evidence type="ECO:0000313" key="10">
    <source>
        <dbReference type="EMBL" id="CEM21656.1"/>
    </source>
</evidence>
<dbReference type="OMA" id="RFLSGYC"/>
<dbReference type="InterPro" id="IPR001015">
    <property type="entry name" value="Ferrochelatase"/>
</dbReference>
<keyword evidence="9" id="KW-0472">Membrane</keyword>
<sequence>MTSRRGLLELRGGFIARQKKRQMTDPAASEEDLRANVFHQTADSPIIGVLLVNLGSPDSPTYAALFRYLREFLSDTRVVDLPRILWLPILYLFILPFRSKASALKYQKVWTEKGSPLVATAVSKAEKLQTSLQKRHPESKFQVDVAMRYGGSGPLSIHQALRRLQQGGCRRLLVIPLYPQPAEATTASIFDKLFEEMMLWRYHPDVRIVNGYVEEPVYVKAIAESVRQFWKKHGKGERLLVSYHGIPKDRLTTVGDPYECFCKKTTRLIREELGIKDGQLEMVFQSRFGPAEWLQPYFDDKLAELSKAGVRKVDAICPGFSSDCLETVDEVGREYKELFAHLTGGEGELRYIPALNDSELGMQVLEAVVDRNLRGWI</sequence>
<dbReference type="InterPro" id="IPR033644">
    <property type="entry name" value="Ferrochelatase_C"/>
</dbReference>
<dbReference type="InParanoid" id="A0A0G4G103"/>
<proteinExistence type="inferred from homology"/>
<dbReference type="PROSITE" id="PS00534">
    <property type="entry name" value="FERROCHELATASE"/>
    <property type="match status" value="1"/>
</dbReference>
<keyword evidence="9" id="KW-0999">Mitochondrion inner membrane</keyword>
<reference evidence="10 11" key="1">
    <citation type="submission" date="2014-11" db="EMBL/GenBank/DDBJ databases">
        <authorList>
            <person name="Zhu J."/>
            <person name="Qi W."/>
            <person name="Song R."/>
        </authorList>
    </citation>
    <scope>NUCLEOTIDE SEQUENCE [LARGE SCALE GENOMIC DNA]</scope>
</reference>
<keyword evidence="11" id="KW-1185">Reference proteome</keyword>
<dbReference type="VEuPathDB" id="CryptoDB:Vbra_16645"/>
<evidence type="ECO:0000313" key="11">
    <source>
        <dbReference type="Proteomes" id="UP000041254"/>
    </source>
</evidence>
<keyword evidence="6 9" id="KW-0350">Heme biosynthesis</keyword>
<keyword evidence="3" id="KW-0963">Cytoplasm</keyword>
<keyword evidence="9" id="KW-0496">Mitochondrion</keyword>
<dbReference type="PhylomeDB" id="A0A0G4G103"/>
<dbReference type="OrthoDB" id="1323at2759"/>
<comment type="similarity">
    <text evidence="2 9">Belongs to the ferrochelatase family.</text>
</comment>
<dbReference type="Gene3D" id="3.40.50.1400">
    <property type="match status" value="2"/>
</dbReference>
<dbReference type="EMBL" id="CDMY01000542">
    <property type="protein sequence ID" value="CEM21656.1"/>
    <property type="molecule type" value="Genomic_DNA"/>
</dbReference>
<dbReference type="CDD" id="cd00419">
    <property type="entry name" value="Ferrochelatase_C"/>
    <property type="match status" value="1"/>
</dbReference>
<dbReference type="GO" id="GO:0004325">
    <property type="term" value="F:ferrochelatase activity"/>
    <property type="evidence" value="ECO:0007669"/>
    <property type="project" value="UniProtKB-UniRule"/>
</dbReference>
<evidence type="ECO:0000256" key="8">
    <source>
        <dbReference type="ARBA" id="ARBA00023244"/>
    </source>
</evidence>
<keyword evidence="8 9" id="KW-0627">Porphyrin biosynthesis</keyword>
<dbReference type="AlphaFoldDB" id="A0A0G4G103"/>
<dbReference type="CDD" id="cd03411">
    <property type="entry name" value="Ferrochelatase_N"/>
    <property type="match status" value="1"/>
</dbReference>
<dbReference type="Proteomes" id="UP000041254">
    <property type="component" value="Unassembled WGS sequence"/>
</dbReference>
<dbReference type="InterPro" id="IPR033659">
    <property type="entry name" value="Ferrochelatase_N"/>
</dbReference>
<name>A0A0G4G103_VITBC</name>
<evidence type="ECO:0000256" key="2">
    <source>
        <dbReference type="ARBA" id="ARBA00007718"/>
    </source>
</evidence>
<dbReference type="GO" id="GO:0006783">
    <property type="term" value="P:heme biosynthetic process"/>
    <property type="evidence" value="ECO:0007669"/>
    <property type="project" value="UniProtKB-UniRule"/>
</dbReference>
<dbReference type="InterPro" id="IPR019772">
    <property type="entry name" value="Ferrochelatase_AS"/>
</dbReference>
<evidence type="ECO:0000256" key="9">
    <source>
        <dbReference type="RuleBase" id="RU000607"/>
    </source>
</evidence>
<keyword evidence="5 9" id="KW-0408">Iron</keyword>
<dbReference type="UniPathway" id="UPA00252">
    <property type="reaction ID" value="UER00325"/>
</dbReference>
<dbReference type="FunFam" id="3.40.50.1400:FF:000002">
    <property type="entry name" value="Ferrochelatase"/>
    <property type="match status" value="1"/>
</dbReference>
<dbReference type="GO" id="GO:0046872">
    <property type="term" value="F:metal ion binding"/>
    <property type="evidence" value="ECO:0007669"/>
    <property type="project" value="UniProtKB-KW"/>
</dbReference>
<accession>A0A0G4G103</accession>
<dbReference type="Pfam" id="PF00762">
    <property type="entry name" value="Ferrochelatase"/>
    <property type="match status" value="1"/>
</dbReference>
<keyword evidence="4" id="KW-0479">Metal-binding</keyword>
<comment type="function">
    <text evidence="9">Catalyzes the ferrous insertion into protoporphyrin IX.</text>
</comment>
<evidence type="ECO:0000256" key="3">
    <source>
        <dbReference type="ARBA" id="ARBA00022490"/>
    </source>
</evidence>
<organism evidence="10 11">
    <name type="scientific">Vitrella brassicaformis (strain CCMP3155)</name>
    <dbReference type="NCBI Taxonomy" id="1169540"/>
    <lineage>
        <taxon>Eukaryota</taxon>
        <taxon>Sar</taxon>
        <taxon>Alveolata</taxon>
        <taxon>Colpodellida</taxon>
        <taxon>Vitrellaceae</taxon>
        <taxon>Vitrella</taxon>
    </lineage>
</organism>
<comment type="pathway">
    <text evidence="1 9">Porphyrin-containing compound metabolism; protoheme biosynthesis; protoheme from protoporphyrin-IX: step 1/1.</text>
</comment>
<evidence type="ECO:0000256" key="7">
    <source>
        <dbReference type="ARBA" id="ARBA00023239"/>
    </source>
</evidence>